<keyword evidence="3" id="KW-0540">Nuclease</keyword>
<name>A0A8J5Z2G6_9ROSI</name>
<dbReference type="CDD" id="cd01647">
    <property type="entry name" value="RT_LTR"/>
    <property type="match status" value="1"/>
</dbReference>
<evidence type="ECO:0000256" key="6">
    <source>
        <dbReference type="ARBA" id="ARBA00022918"/>
    </source>
</evidence>
<evidence type="ECO:0000256" key="1">
    <source>
        <dbReference type="ARBA" id="ARBA00022679"/>
    </source>
</evidence>
<keyword evidence="4" id="KW-0255">Endonuclease</keyword>
<dbReference type="InterPro" id="IPR050951">
    <property type="entry name" value="Retrovirus_Pol_polyprotein"/>
</dbReference>
<dbReference type="SUPFAM" id="SSF56672">
    <property type="entry name" value="DNA/RNA polymerases"/>
    <property type="match status" value="1"/>
</dbReference>
<dbReference type="OrthoDB" id="6776860at2759"/>
<dbReference type="CDD" id="cd09274">
    <property type="entry name" value="RNase_HI_RT_Ty3"/>
    <property type="match status" value="1"/>
</dbReference>
<feature type="domain" description="Integrase catalytic" evidence="9">
    <location>
        <begin position="835"/>
        <end position="931"/>
    </location>
</feature>
<sequence length="1247" mass="142094">MRAQGTRGRGTRGRGRGHRGAQAGSLSSENLPNLDTSETLTSPATKARSHNRLAGDDTLSQAMLRILERVARPNTRSRGRGAELFRGVARVTPNVAEYWMEATERIMDDLDFTAEQKLKGRERDFSVLVEKAKIAEEKKVRSNGPVRVGAPVASTGVALCGHYGRRHPNKCWRTTGACLRCGSTKHRVQDYVDSTHSYVANTVPETLGAAVESTSSEMTVSLDCATKRVFLKTEEDNEIVVIGERRDYLTNMISALVAEKLVRKGFEAFLAKGCEAFLAYISVSDSGDSSVKDIRIVRDIPDVFPEELSGLPLSHEVEFRIDLFPSTAPVSISPYRMAPKELTELKAQIQELLDHGLIRPSVSPWGAPVLFVKKKDGTMWMCIDYRQLNKLTIKNKYPLPRIDDLFDQFKRAFVFSKIDLRSGYHQLRLKEADVQKTTFRTRYGHYEFLIMPFGLTNAPVAFIDLMNRVLQPYLDRFVVMFIDDILVYSRTEDEHDEHLMIGICVDPDKIEAVLSWKQPKNMSEVRSFLGLVGYYQRFVEGFFFIATPMTKLLLKGAPFIWTDTQQESFDKLKTVLTQAPVLIQPEPARDFVVYRDGSHVGLGCVLMQDGKVVTYASRQLKTHYTNYPTHNLELAAVVFALKIWRHYLYGEKCTIYTDHKSLKYLLTQKELNLRQRRWVELLKDYNCTIEYHPGKANVVADALSHRAMSDLRMMFVRLSLFDDGSLLAKLQVKPTWIDQIRDKQMGDNSLELRFHQAKSGVTTDFRINKDGVLCFHGQICVPNGKDLRQSILREAYSSPYVMHPSGNKMYRDLRELYWWPGLKREVNTEHQLPSGLLQPVKIPMDPRFTSRFWKKLHEALGSRLDFSTAFHPQTDGQSDRVIQILEEMLRGCIIHFRSSWEEYLPLMEFAYNNSYQSSIQMAPYEALYGRKCRTPLCWTELDLAFKEEPVQILNRDVKVLRRKSIPLVKVLWRNHSTEEATFQSLLWGCKFASIRSKTPHGRVVGRVVAHGRVIDEPGCARMTRVHDTAVSCEPHGQGQLGVWPHTGKSHWCVFGYPKIQHYFLYEFSLVIFTGLGLYSHGFLQLVRCVEVGLPTLIVEKLVQIEHALTAIESGQTSLGIKVANGVVIAIKKKFPSILVDLSGKNSVWHQVLKLFTMLGSQICFPPASLIIYHDTLDRNKMVQFIGNHAFFNLVNFLNIAPKDSNMNEHSSVDDEVFDEIEGQKMQNIHLSHSSFLQSHKSFDAVSL</sequence>
<dbReference type="Pfam" id="PF17917">
    <property type="entry name" value="RT_RNaseH"/>
    <property type="match status" value="1"/>
</dbReference>
<dbReference type="GO" id="GO:0004519">
    <property type="term" value="F:endonuclease activity"/>
    <property type="evidence" value="ECO:0007669"/>
    <property type="project" value="UniProtKB-KW"/>
</dbReference>
<accession>A0A8J5Z2G6</accession>
<dbReference type="EMBL" id="JAHUZN010000005">
    <property type="protein sequence ID" value="KAG8492930.1"/>
    <property type="molecule type" value="Genomic_DNA"/>
</dbReference>
<keyword evidence="6" id="KW-0695">RNA-directed DNA polymerase</keyword>
<dbReference type="Gene3D" id="3.30.420.10">
    <property type="entry name" value="Ribonuclease H-like superfamily/Ribonuclease H"/>
    <property type="match status" value="2"/>
</dbReference>
<dbReference type="Proteomes" id="UP000701853">
    <property type="component" value="Chromosome 5"/>
</dbReference>
<dbReference type="SUPFAM" id="SSF53098">
    <property type="entry name" value="Ribonuclease H-like"/>
    <property type="match status" value="1"/>
</dbReference>
<evidence type="ECO:0008006" key="12">
    <source>
        <dbReference type="Google" id="ProtNLM"/>
    </source>
</evidence>
<reference evidence="10 11" key="1">
    <citation type="journal article" date="2021" name="bioRxiv">
        <title>The Gossypium anomalum genome as a resource for cotton improvement and evolutionary analysis of hybrid incompatibility.</title>
        <authorList>
            <person name="Grover C.E."/>
            <person name="Yuan D."/>
            <person name="Arick M.A."/>
            <person name="Miller E.R."/>
            <person name="Hu G."/>
            <person name="Peterson D.G."/>
            <person name="Wendel J.F."/>
            <person name="Udall J.A."/>
        </authorList>
    </citation>
    <scope>NUCLEOTIDE SEQUENCE [LARGE SCALE GENOMIC DNA]</scope>
    <source>
        <strain evidence="10">JFW-Udall</strain>
        <tissue evidence="10">Leaf</tissue>
    </source>
</reference>
<dbReference type="PROSITE" id="PS50994">
    <property type="entry name" value="INTEGRASE"/>
    <property type="match status" value="1"/>
</dbReference>
<dbReference type="PANTHER" id="PTHR37984">
    <property type="entry name" value="PROTEIN CBG26694"/>
    <property type="match status" value="1"/>
</dbReference>
<keyword evidence="5" id="KW-0378">Hydrolase</keyword>
<dbReference type="PANTHER" id="PTHR37984:SF5">
    <property type="entry name" value="PROTEIN NYNRIN-LIKE"/>
    <property type="match status" value="1"/>
</dbReference>
<feature type="compositionally biased region" description="Polar residues" evidence="7">
    <location>
        <begin position="25"/>
        <end position="44"/>
    </location>
</feature>
<evidence type="ECO:0000259" key="9">
    <source>
        <dbReference type="PROSITE" id="PS50994"/>
    </source>
</evidence>
<dbReference type="GO" id="GO:0003676">
    <property type="term" value="F:nucleic acid binding"/>
    <property type="evidence" value="ECO:0007669"/>
    <property type="project" value="InterPro"/>
</dbReference>
<dbReference type="InterPro" id="IPR043502">
    <property type="entry name" value="DNA/RNA_pol_sf"/>
</dbReference>
<dbReference type="FunFam" id="3.30.70.270:FF:000020">
    <property type="entry name" value="Transposon Tf2-6 polyprotein-like Protein"/>
    <property type="match status" value="1"/>
</dbReference>
<dbReference type="GO" id="GO:0016787">
    <property type="term" value="F:hydrolase activity"/>
    <property type="evidence" value="ECO:0007669"/>
    <property type="project" value="UniProtKB-KW"/>
</dbReference>
<feature type="compositionally biased region" description="Basic residues" evidence="7">
    <location>
        <begin position="9"/>
        <end position="19"/>
    </location>
</feature>
<evidence type="ECO:0000256" key="2">
    <source>
        <dbReference type="ARBA" id="ARBA00022695"/>
    </source>
</evidence>
<dbReference type="InterPro" id="IPR001584">
    <property type="entry name" value="Integrase_cat-core"/>
</dbReference>
<keyword evidence="2" id="KW-0548">Nucleotidyltransferase</keyword>
<dbReference type="InterPro" id="IPR000477">
    <property type="entry name" value="RT_dom"/>
</dbReference>
<dbReference type="PROSITE" id="PS50878">
    <property type="entry name" value="RT_POL"/>
    <property type="match status" value="1"/>
</dbReference>
<dbReference type="Gene3D" id="1.10.340.70">
    <property type="match status" value="1"/>
</dbReference>
<evidence type="ECO:0000256" key="5">
    <source>
        <dbReference type="ARBA" id="ARBA00022801"/>
    </source>
</evidence>
<organism evidence="10 11">
    <name type="scientific">Gossypium anomalum</name>
    <dbReference type="NCBI Taxonomy" id="47600"/>
    <lineage>
        <taxon>Eukaryota</taxon>
        <taxon>Viridiplantae</taxon>
        <taxon>Streptophyta</taxon>
        <taxon>Embryophyta</taxon>
        <taxon>Tracheophyta</taxon>
        <taxon>Spermatophyta</taxon>
        <taxon>Magnoliopsida</taxon>
        <taxon>eudicotyledons</taxon>
        <taxon>Gunneridae</taxon>
        <taxon>Pentapetalae</taxon>
        <taxon>rosids</taxon>
        <taxon>malvids</taxon>
        <taxon>Malvales</taxon>
        <taxon>Malvaceae</taxon>
        <taxon>Malvoideae</taxon>
        <taxon>Gossypium</taxon>
    </lineage>
</organism>
<dbReference type="InterPro" id="IPR012337">
    <property type="entry name" value="RNaseH-like_sf"/>
</dbReference>
<dbReference type="Gene3D" id="3.10.10.10">
    <property type="entry name" value="HIV Type 1 Reverse Transcriptase, subunit A, domain 1"/>
    <property type="match status" value="1"/>
</dbReference>
<dbReference type="InterPro" id="IPR041588">
    <property type="entry name" value="Integrase_H2C2"/>
</dbReference>
<evidence type="ECO:0000259" key="8">
    <source>
        <dbReference type="PROSITE" id="PS50878"/>
    </source>
</evidence>
<feature type="region of interest" description="Disordered" evidence="7">
    <location>
        <begin position="1"/>
        <end position="56"/>
    </location>
</feature>
<gene>
    <name evidence="10" type="ORF">CXB51_010202</name>
</gene>
<dbReference type="GO" id="GO:0015074">
    <property type="term" value="P:DNA integration"/>
    <property type="evidence" value="ECO:0007669"/>
    <property type="project" value="InterPro"/>
</dbReference>
<dbReference type="Pfam" id="PF00078">
    <property type="entry name" value="RVT_1"/>
    <property type="match status" value="1"/>
</dbReference>
<comment type="caution">
    <text evidence="10">The sequence shown here is derived from an EMBL/GenBank/DDBJ whole genome shotgun (WGS) entry which is preliminary data.</text>
</comment>
<evidence type="ECO:0000313" key="11">
    <source>
        <dbReference type="Proteomes" id="UP000701853"/>
    </source>
</evidence>
<dbReference type="InterPro" id="IPR043128">
    <property type="entry name" value="Rev_trsase/Diguanyl_cyclase"/>
</dbReference>
<dbReference type="GO" id="GO:0003964">
    <property type="term" value="F:RNA-directed DNA polymerase activity"/>
    <property type="evidence" value="ECO:0007669"/>
    <property type="project" value="UniProtKB-KW"/>
</dbReference>
<evidence type="ECO:0000313" key="10">
    <source>
        <dbReference type="EMBL" id="KAG8492930.1"/>
    </source>
</evidence>
<protein>
    <recommendedName>
        <fullName evidence="12">Reverse transcriptase</fullName>
    </recommendedName>
</protein>
<evidence type="ECO:0000256" key="7">
    <source>
        <dbReference type="SAM" id="MobiDB-lite"/>
    </source>
</evidence>
<dbReference type="SUPFAM" id="SSF56235">
    <property type="entry name" value="N-terminal nucleophile aminohydrolases (Ntn hydrolases)"/>
    <property type="match status" value="1"/>
</dbReference>
<keyword evidence="1" id="KW-0808">Transferase</keyword>
<dbReference type="InterPro" id="IPR029055">
    <property type="entry name" value="Ntn_hydrolases_N"/>
</dbReference>
<proteinExistence type="predicted"/>
<keyword evidence="11" id="KW-1185">Reference proteome</keyword>
<feature type="domain" description="Reverse transcriptase" evidence="8">
    <location>
        <begin position="353"/>
        <end position="533"/>
    </location>
</feature>
<dbReference type="AlphaFoldDB" id="A0A8J5Z2G6"/>
<evidence type="ECO:0000256" key="4">
    <source>
        <dbReference type="ARBA" id="ARBA00022759"/>
    </source>
</evidence>
<dbReference type="InterPro" id="IPR041373">
    <property type="entry name" value="RT_RNaseH"/>
</dbReference>
<dbReference type="Pfam" id="PF17921">
    <property type="entry name" value="Integrase_H2C2"/>
    <property type="match status" value="1"/>
</dbReference>
<dbReference type="Gene3D" id="3.60.20.10">
    <property type="entry name" value="Glutamine Phosphoribosylpyrophosphate, subunit 1, domain 1"/>
    <property type="match status" value="1"/>
</dbReference>
<dbReference type="InterPro" id="IPR036397">
    <property type="entry name" value="RNaseH_sf"/>
</dbReference>
<evidence type="ECO:0000256" key="3">
    <source>
        <dbReference type="ARBA" id="ARBA00022722"/>
    </source>
</evidence>
<dbReference type="Gene3D" id="3.30.70.270">
    <property type="match status" value="2"/>
</dbReference>